<evidence type="ECO:0000259" key="17">
    <source>
        <dbReference type="PROSITE" id="PS51462"/>
    </source>
</evidence>
<gene>
    <name evidence="18" type="primary">nudF</name>
    <name evidence="18" type="ORF">HMPREF0731_3850</name>
</gene>
<dbReference type="PROSITE" id="PS51462">
    <property type="entry name" value="NUDIX"/>
    <property type="match status" value="1"/>
</dbReference>
<dbReference type="PANTHER" id="PTHR11839">
    <property type="entry name" value="UDP/ADP-SUGAR PYROPHOSPHATASE"/>
    <property type="match status" value="1"/>
</dbReference>
<dbReference type="GO" id="GO:0019144">
    <property type="term" value="F:ADP-sugar diphosphatase activity"/>
    <property type="evidence" value="ECO:0007669"/>
    <property type="project" value="TreeGrafter"/>
</dbReference>
<evidence type="ECO:0000256" key="5">
    <source>
        <dbReference type="ARBA" id="ARBA00022723"/>
    </source>
</evidence>
<keyword evidence="7 13" id="KW-0460">Magnesium</keyword>
<dbReference type="PRINTS" id="PR00502">
    <property type="entry name" value="NUDIXFAMILY"/>
</dbReference>
<dbReference type="GO" id="GO:0046872">
    <property type="term" value="F:metal ion binding"/>
    <property type="evidence" value="ECO:0007669"/>
    <property type="project" value="UniProtKB-KW"/>
</dbReference>
<protein>
    <recommendedName>
        <fullName evidence="4">ADP-ribose pyrophosphatase</fullName>
        <ecNumber evidence="3">3.6.1.13</ecNumber>
    </recommendedName>
    <alternativeName>
        <fullName evidence="9">ADP-ribose diphosphatase</fullName>
    </alternativeName>
    <alternativeName>
        <fullName evidence="11">ADP-ribose phosphohydrolase</fullName>
    </alternativeName>
    <alternativeName>
        <fullName evidence="10">Adenosine diphosphoribose pyrophosphatase</fullName>
    </alternativeName>
</protein>
<dbReference type="Gene3D" id="3.90.79.10">
    <property type="entry name" value="Nucleoside Triphosphate Pyrophosphohydrolase"/>
    <property type="match status" value="1"/>
</dbReference>
<feature type="domain" description="Nudix hydrolase" evidence="17">
    <location>
        <begin position="70"/>
        <end position="211"/>
    </location>
</feature>
<dbReference type="InterPro" id="IPR015797">
    <property type="entry name" value="NUDIX_hydrolase-like_dom_sf"/>
</dbReference>
<feature type="binding site" evidence="13">
    <location>
        <position position="181"/>
    </location>
    <ligand>
        <name>Mg(2+)</name>
        <dbReference type="ChEBI" id="CHEBI:18420"/>
        <label>1</label>
    </ligand>
</feature>
<keyword evidence="5 13" id="KW-0479">Metal-binding</keyword>
<organism evidence="18 19">
    <name type="scientific">Pseudoroseomonas cervicalis ATCC 49957</name>
    <dbReference type="NCBI Taxonomy" id="525371"/>
    <lineage>
        <taxon>Bacteria</taxon>
        <taxon>Pseudomonadati</taxon>
        <taxon>Pseudomonadota</taxon>
        <taxon>Alphaproteobacteria</taxon>
        <taxon>Acetobacterales</taxon>
        <taxon>Roseomonadaceae</taxon>
        <taxon>Roseomonas</taxon>
    </lineage>
</organism>
<feature type="binding site" evidence="13">
    <location>
        <position position="131"/>
    </location>
    <ligand>
        <name>Mg(2+)</name>
        <dbReference type="ChEBI" id="CHEBI:18420"/>
        <label>1</label>
    </ligand>
</feature>
<dbReference type="InterPro" id="IPR004385">
    <property type="entry name" value="NDP_pyrophosphatase"/>
</dbReference>
<evidence type="ECO:0000256" key="6">
    <source>
        <dbReference type="ARBA" id="ARBA00022801"/>
    </source>
</evidence>
<evidence type="ECO:0000256" key="9">
    <source>
        <dbReference type="ARBA" id="ARBA00030162"/>
    </source>
</evidence>
<feature type="binding site" evidence="13">
    <location>
        <position position="111"/>
    </location>
    <ligand>
        <name>Mg(2+)</name>
        <dbReference type="ChEBI" id="CHEBI:18420"/>
        <label>1</label>
    </ligand>
</feature>
<evidence type="ECO:0000256" key="13">
    <source>
        <dbReference type="PIRSR" id="PIRSR604385-2"/>
    </source>
</evidence>
<evidence type="ECO:0000256" key="1">
    <source>
        <dbReference type="ARBA" id="ARBA00001946"/>
    </source>
</evidence>
<evidence type="ECO:0000256" key="8">
    <source>
        <dbReference type="ARBA" id="ARBA00025164"/>
    </source>
</evidence>
<dbReference type="InterPro" id="IPR020084">
    <property type="entry name" value="NUDIX_hydrolase_CS"/>
</dbReference>
<evidence type="ECO:0000256" key="14">
    <source>
        <dbReference type="PIRSR" id="PIRSR604385-3"/>
    </source>
</evidence>
<accession>D5RRY8</accession>
<evidence type="ECO:0000313" key="18">
    <source>
        <dbReference type="EMBL" id="EFH09914.1"/>
    </source>
</evidence>
<keyword evidence="19" id="KW-1185">Reference proteome</keyword>
<dbReference type="AlphaFoldDB" id="D5RRY8"/>
<evidence type="ECO:0000256" key="2">
    <source>
        <dbReference type="ARBA" id="ARBA00007482"/>
    </source>
</evidence>
<reference evidence="18 19" key="1">
    <citation type="submission" date="2010-04" db="EMBL/GenBank/DDBJ databases">
        <authorList>
            <person name="Qin X."/>
            <person name="Bachman B."/>
            <person name="Battles P."/>
            <person name="Bell A."/>
            <person name="Bess C."/>
            <person name="Bickham C."/>
            <person name="Chaboub L."/>
            <person name="Chen D."/>
            <person name="Coyle M."/>
            <person name="Deiros D.R."/>
            <person name="Dinh H."/>
            <person name="Forbes L."/>
            <person name="Fowler G."/>
            <person name="Francisco L."/>
            <person name="Fu Q."/>
            <person name="Gubbala S."/>
            <person name="Hale W."/>
            <person name="Han Y."/>
            <person name="Hemphill L."/>
            <person name="Highlander S.K."/>
            <person name="Hirani K."/>
            <person name="Hogues M."/>
            <person name="Jackson L."/>
            <person name="Jakkamsetti A."/>
            <person name="Javaid M."/>
            <person name="Jiang H."/>
            <person name="Korchina V."/>
            <person name="Kovar C."/>
            <person name="Lara F."/>
            <person name="Lee S."/>
            <person name="Mata R."/>
            <person name="Mathew T."/>
            <person name="Moen C."/>
            <person name="Morales K."/>
            <person name="Munidasa M."/>
            <person name="Nazareth L."/>
            <person name="Ngo R."/>
            <person name="Nguyen L."/>
            <person name="Okwuonu G."/>
            <person name="Ongeri F."/>
            <person name="Patil S."/>
            <person name="Petrosino J."/>
            <person name="Pham C."/>
            <person name="Pham P."/>
            <person name="Pu L.-L."/>
            <person name="Puazo M."/>
            <person name="Raj R."/>
            <person name="Reid J."/>
            <person name="Rouhana J."/>
            <person name="Saada N."/>
            <person name="Shang Y."/>
            <person name="Simmons D."/>
            <person name="Thornton R."/>
            <person name="Warren J."/>
            <person name="Weissenberger G."/>
            <person name="Zhang J."/>
            <person name="Zhang L."/>
            <person name="Zhou C."/>
            <person name="Zhu D."/>
            <person name="Muzny D."/>
            <person name="Worley K."/>
            <person name="Gibbs R."/>
        </authorList>
    </citation>
    <scope>NUCLEOTIDE SEQUENCE [LARGE SCALE GENOMIC DNA]</scope>
    <source>
        <strain evidence="18 19">ATCC 49957</strain>
    </source>
</reference>
<dbReference type="Pfam" id="PF00293">
    <property type="entry name" value="NUDIX"/>
    <property type="match status" value="1"/>
</dbReference>
<evidence type="ECO:0000256" key="12">
    <source>
        <dbReference type="ARBA" id="ARBA00049546"/>
    </source>
</evidence>
<dbReference type="PANTHER" id="PTHR11839:SF5">
    <property type="entry name" value="ADP-RIBOSE PYROPHOSPHATASE"/>
    <property type="match status" value="1"/>
</dbReference>
<evidence type="ECO:0000256" key="10">
    <source>
        <dbReference type="ARBA" id="ARBA00030308"/>
    </source>
</evidence>
<comment type="function">
    <text evidence="8">Acts on ADP-mannose and ADP-glucose as well as ADP-ribose. Prevents glycogen biosynthesis. The reaction catalyzed by this enzyme is a limiting step of the gluconeogenic process.</text>
</comment>
<comment type="cofactor">
    <cofactor evidence="1 13">
        <name>Mg(2+)</name>
        <dbReference type="ChEBI" id="CHEBI:18420"/>
    </cofactor>
</comment>
<evidence type="ECO:0000256" key="15">
    <source>
        <dbReference type="RuleBase" id="RU003476"/>
    </source>
</evidence>
<dbReference type="SUPFAM" id="SSF55811">
    <property type="entry name" value="Nudix"/>
    <property type="match status" value="1"/>
</dbReference>
<feature type="compositionally biased region" description="Pro residues" evidence="16">
    <location>
        <begin position="20"/>
        <end position="30"/>
    </location>
</feature>
<dbReference type="GO" id="GO:0019693">
    <property type="term" value="P:ribose phosphate metabolic process"/>
    <property type="evidence" value="ECO:0007669"/>
    <property type="project" value="TreeGrafter"/>
</dbReference>
<evidence type="ECO:0000256" key="3">
    <source>
        <dbReference type="ARBA" id="ARBA00012453"/>
    </source>
</evidence>
<dbReference type="Proteomes" id="UP000005324">
    <property type="component" value="Unassembled WGS sequence"/>
</dbReference>
<sequence length="228" mass="25425">MKASPPRATGSPPDAAARPPKAPEVPPHPLYLPERDEVVWSGRFALQIVRFRYRRSDGSPSNTLTWELWRRGQGVVMLPYDPWTRRVALIEQFRLPALAAGEAPMMTECPAGLLEAGEDPEAAARREVEEETGFTPDRVAPIGAFLLMQGGCDERMHFFCGRTRLPEPGLIGTRGLEAEGEETRVLVLDADAAYAMVARNEIRNVTAAMALMWLQLNATRLEEEWTTR</sequence>
<evidence type="ECO:0000256" key="7">
    <source>
        <dbReference type="ARBA" id="ARBA00022842"/>
    </source>
</evidence>
<evidence type="ECO:0000313" key="19">
    <source>
        <dbReference type="Proteomes" id="UP000005324"/>
    </source>
</evidence>
<comment type="similarity">
    <text evidence="2">Belongs to the Nudix hydrolase family. NudF subfamily.</text>
</comment>
<dbReference type="EMBL" id="ADVL01000722">
    <property type="protein sequence ID" value="EFH09914.1"/>
    <property type="molecule type" value="Genomic_DNA"/>
</dbReference>
<comment type="caution">
    <text evidence="18">The sequence shown here is derived from an EMBL/GenBank/DDBJ whole genome shotgun (WGS) entry which is preliminary data.</text>
</comment>
<dbReference type="InterPro" id="IPR020476">
    <property type="entry name" value="Nudix_hydrolase"/>
</dbReference>
<feature type="short sequence motif" description="Nudix box" evidence="14">
    <location>
        <begin position="112"/>
        <end position="134"/>
    </location>
</feature>
<dbReference type="NCBIfam" id="TIGR00052">
    <property type="entry name" value="nudix-type nucleoside diphosphatase, YffH/AdpP family"/>
    <property type="match status" value="1"/>
</dbReference>
<dbReference type="HOGENOM" id="CLU_062658_6_1_5"/>
<proteinExistence type="inferred from homology"/>
<evidence type="ECO:0000256" key="16">
    <source>
        <dbReference type="SAM" id="MobiDB-lite"/>
    </source>
</evidence>
<evidence type="ECO:0000256" key="11">
    <source>
        <dbReference type="ARBA" id="ARBA00033056"/>
    </source>
</evidence>
<comment type="catalytic activity">
    <reaction evidence="12">
        <text>ADP-D-ribose + H2O = D-ribose 5-phosphate + AMP + 2 H(+)</text>
        <dbReference type="Rhea" id="RHEA:10412"/>
        <dbReference type="ChEBI" id="CHEBI:15377"/>
        <dbReference type="ChEBI" id="CHEBI:15378"/>
        <dbReference type="ChEBI" id="CHEBI:57967"/>
        <dbReference type="ChEBI" id="CHEBI:78346"/>
        <dbReference type="ChEBI" id="CHEBI:456215"/>
        <dbReference type="EC" id="3.6.1.13"/>
    </reaction>
</comment>
<evidence type="ECO:0000256" key="4">
    <source>
        <dbReference type="ARBA" id="ARBA00013297"/>
    </source>
</evidence>
<dbReference type="OrthoDB" id="5292471at2"/>
<dbReference type="GO" id="GO:0006753">
    <property type="term" value="P:nucleoside phosphate metabolic process"/>
    <property type="evidence" value="ECO:0007669"/>
    <property type="project" value="TreeGrafter"/>
</dbReference>
<dbReference type="GO" id="GO:0005829">
    <property type="term" value="C:cytosol"/>
    <property type="evidence" value="ECO:0007669"/>
    <property type="project" value="TreeGrafter"/>
</dbReference>
<feature type="region of interest" description="Disordered" evidence="16">
    <location>
        <begin position="1"/>
        <end position="30"/>
    </location>
</feature>
<feature type="binding site" evidence="13">
    <location>
        <position position="127"/>
    </location>
    <ligand>
        <name>Mg(2+)</name>
        <dbReference type="ChEBI" id="CHEBI:18420"/>
        <label>1</label>
    </ligand>
</feature>
<dbReference type="CDD" id="cd24155">
    <property type="entry name" value="NUDIX_ADPRase"/>
    <property type="match status" value="1"/>
</dbReference>
<dbReference type="PROSITE" id="PS00893">
    <property type="entry name" value="NUDIX_BOX"/>
    <property type="match status" value="1"/>
</dbReference>
<name>D5RRY8_9PROT</name>
<dbReference type="InterPro" id="IPR000086">
    <property type="entry name" value="NUDIX_hydrolase_dom"/>
</dbReference>
<keyword evidence="6 15" id="KW-0378">Hydrolase</keyword>
<dbReference type="GO" id="GO:0047631">
    <property type="term" value="F:ADP-ribose diphosphatase activity"/>
    <property type="evidence" value="ECO:0007669"/>
    <property type="project" value="UniProtKB-EC"/>
</dbReference>
<dbReference type="EC" id="3.6.1.13" evidence="3"/>